<evidence type="ECO:0000259" key="2">
    <source>
        <dbReference type="Pfam" id="PF00534"/>
    </source>
</evidence>
<proteinExistence type="predicted"/>
<gene>
    <name evidence="3" type="ORF">MCMEM_0241</name>
</gene>
<dbReference type="EMBL" id="CP009518">
    <property type="protein sequence ID" value="AKB84294.1"/>
    <property type="molecule type" value="Genomic_DNA"/>
</dbReference>
<feature type="domain" description="Glycosyl transferase family 1" evidence="2">
    <location>
        <begin position="169"/>
        <end position="330"/>
    </location>
</feature>
<dbReference type="RefSeq" id="WP_048204519.1">
    <property type="nucleotide sequence ID" value="NZ_CP009518.1"/>
</dbReference>
<evidence type="ECO:0000256" key="1">
    <source>
        <dbReference type="ARBA" id="ARBA00022679"/>
    </source>
</evidence>
<dbReference type="SUPFAM" id="SSF53756">
    <property type="entry name" value="UDP-Glycosyltransferase/glycogen phosphorylase"/>
    <property type="match status" value="1"/>
</dbReference>
<sequence>MKFGILASNNIYVEETTNGLSNFADISAIVLKSKKEHCNYNHSIDLYLVEKTFIQLLKLPLILEKLSKKVDAFIVHYMNPYFSLLIILGFINKPIVYFCYGGDVRKSKFRNYLTKKALDHVDLIFVEAPSQKKYLHDFFHVPLNRLQSSVIVFPLNPCFKKMDNELHSEIRDKWNIHKKYVIFSPRTLHSHYNHHILLEGIANICEEFKLDIQVVLTGVGNKAYLSDLMNYSHEHNIDLISLNCFLQPEEMAEIYNISIINANIPLHDQFGRSIMEGCMCGSIPLLNSNVPAYHDFLKEGENCFFVDTNPRLIAEKIMFILENHRKYSNLFYQSNYKIFKPYQAVSYIYKNLAEAIGDISLKGE</sequence>
<evidence type="ECO:0000313" key="4">
    <source>
        <dbReference type="Proteomes" id="UP000033048"/>
    </source>
</evidence>
<name>A0A0E3WYX6_METMT</name>
<dbReference type="GO" id="GO:0016757">
    <property type="term" value="F:glycosyltransferase activity"/>
    <property type="evidence" value="ECO:0007669"/>
    <property type="project" value="InterPro"/>
</dbReference>
<protein>
    <recommendedName>
        <fullName evidence="2">Glycosyl transferase family 1 domain-containing protein</fullName>
    </recommendedName>
</protein>
<dbReference type="AlphaFoldDB" id="A0A0E3WYX6"/>
<evidence type="ECO:0000313" key="3">
    <source>
        <dbReference type="EMBL" id="AKB84294.1"/>
    </source>
</evidence>
<dbReference type="KEGG" id="mmet:MCMEM_0241"/>
<dbReference type="STRING" id="1434104.MCMEM_0241"/>
<accession>A0A0E3WYX6</accession>
<dbReference type="Proteomes" id="UP000033048">
    <property type="component" value="Chromosome"/>
</dbReference>
<keyword evidence="4" id="KW-1185">Reference proteome</keyword>
<dbReference type="GeneID" id="24892717"/>
<reference evidence="3 4" key="1">
    <citation type="submission" date="2014-07" db="EMBL/GenBank/DDBJ databases">
        <title>Methanogenic archaea and the global carbon cycle.</title>
        <authorList>
            <person name="Henriksen J.R."/>
            <person name="Luke J."/>
            <person name="Reinhart S."/>
            <person name="Benedict M.N."/>
            <person name="Youngblut N.D."/>
            <person name="Metcalf M.E."/>
            <person name="Whitaker R.J."/>
            <person name="Metcalf W.W."/>
        </authorList>
    </citation>
    <scope>NUCLEOTIDE SEQUENCE [LARGE SCALE GENOMIC DNA]</scope>
    <source>
        <strain evidence="3 4">MM1</strain>
    </source>
</reference>
<dbReference type="PANTHER" id="PTHR46401">
    <property type="entry name" value="GLYCOSYLTRANSFERASE WBBK-RELATED"/>
    <property type="match status" value="1"/>
</dbReference>
<dbReference type="Pfam" id="PF00534">
    <property type="entry name" value="Glycos_transf_1"/>
    <property type="match status" value="1"/>
</dbReference>
<dbReference type="PANTHER" id="PTHR46401:SF2">
    <property type="entry name" value="GLYCOSYLTRANSFERASE WBBK-RELATED"/>
    <property type="match status" value="1"/>
</dbReference>
<dbReference type="InterPro" id="IPR001296">
    <property type="entry name" value="Glyco_trans_1"/>
</dbReference>
<dbReference type="OrthoDB" id="98058at2157"/>
<dbReference type="HOGENOM" id="CLU_741054_0_0_2"/>
<keyword evidence="1" id="KW-0808">Transferase</keyword>
<organism evidence="3 4">
    <name type="scientific">Methanococcoides methylutens MM1</name>
    <dbReference type="NCBI Taxonomy" id="1434104"/>
    <lineage>
        <taxon>Archaea</taxon>
        <taxon>Methanobacteriati</taxon>
        <taxon>Methanobacteriota</taxon>
        <taxon>Stenosarchaea group</taxon>
        <taxon>Methanomicrobia</taxon>
        <taxon>Methanosarcinales</taxon>
        <taxon>Methanosarcinaceae</taxon>
        <taxon>Methanococcoides</taxon>
    </lineage>
</organism>
<dbReference type="Gene3D" id="3.40.50.2000">
    <property type="entry name" value="Glycogen Phosphorylase B"/>
    <property type="match status" value="2"/>
</dbReference>